<keyword evidence="1" id="KW-0813">Transport</keyword>
<reference evidence="3" key="1">
    <citation type="submission" date="2021-10" db="EMBL/GenBank/DDBJ databases">
        <title>Streptomonospora sp. nov., isolated from mangrove soil.</title>
        <authorList>
            <person name="Chen X."/>
            <person name="Ge X."/>
            <person name="Liu W."/>
        </authorList>
    </citation>
    <scope>NUCLEOTIDE SEQUENCE</scope>
    <source>
        <strain evidence="3">S1-112</strain>
    </source>
</reference>
<dbReference type="InterPro" id="IPR036365">
    <property type="entry name" value="PGBD-like_sf"/>
</dbReference>
<dbReference type="PANTHER" id="PTHR30097">
    <property type="entry name" value="CATION EFFLUX SYSTEM PROTEIN CUSB"/>
    <property type="match status" value="1"/>
</dbReference>
<dbReference type="GO" id="GO:0015679">
    <property type="term" value="P:plasma membrane copper ion transport"/>
    <property type="evidence" value="ECO:0007669"/>
    <property type="project" value="TreeGrafter"/>
</dbReference>
<evidence type="ECO:0000313" key="3">
    <source>
        <dbReference type="EMBL" id="MDA0564784.1"/>
    </source>
</evidence>
<evidence type="ECO:0000313" key="4">
    <source>
        <dbReference type="Proteomes" id="UP001140076"/>
    </source>
</evidence>
<dbReference type="SUPFAM" id="SSF47090">
    <property type="entry name" value="PGBD-like"/>
    <property type="match status" value="1"/>
</dbReference>
<sequence>MSVGAEGADVEQLEKNLGKLGYDGFTVDSSFTEGTAAAVMEWQDDRGLEVTGTVEPGSVLFAPGAVRVDSLAAEEGDKVQPGAPVLDYTGTEKLVTTELEPADQRLIEDGGEVEVTLPDGQTVAGEVEEATTVIEPATEQQEAQTLIEVVVALEGEDAQEAAADYPLAAVDVEFVSETREDVLTVPIAALMALSEGGFGLEVVDGSTTSYVPVETGLFADGKVEVSGEGITEGTVVGMPR</sequence>
<evidence type="ECO:0000259" key="2">
    <source>
        <dbReference type="Pfam" id="PF01471"/>
    </source>
</evidence>
<dbReference type="InterPro" id="IPR051909">
    <property type="entry name" value="MFP_Cation_Efflux"/>
</dbReference>
<protein>
    <submittedName>
        <fullName evidence="3">Peptidoglycan-binding protein</fullName>
    </submittedName>
</protein>
<dbReference type="Gene3D" id="1.10.101.10">
    <property type="entry name" value="PGBD-like superfamily/PGBD"/>
    <property type="match status" value="1"/>
</dbReference>
<dbReference type="GO" id="GO:0030313">
    <property type="term" value="C:cell envelope"/>
    <property type="evidence" value="ECO:0007669"/>
    <property type="project" value="TreeGrafter"/>
</dbReference>
<dbReference type="GO" id="GO:0060003">
    <property type="term" value="P:copper ion export"/>
    <property type="evidence" value="ECO:0007669"/>
    <property type="project" value="TreeGrafter"/>
</dbReference>
<dbReference type="InterPro" id="IPR036366">
    <property type="entry name" value="PGBDSf"/>
</dbReference>
<dbReference type="InterPro" id="IPR002477">
    <property type="entry name" value="Peptidoglycan-bd-like"/>
</dbReference>
<dbReference type="Pfam" id="PF01471">
    <property type="entry name" value="PG_binding_1"/>
    <property type="match status" value="1"/>
</dbReference>
<evidence type="ECO:0000256" key="1">
    <source>
        <dbReference type="ARBA" id="ARBA00022448"/>
    </source>
</evidence>
<feature type="domain" description="Peptidoglycan binding-like" evidence="2">
    <location>
        <begin position="7"/>
        <end position="54"/>
    </location>
</feature>
<accession>A0A9X3NJ35</accession>
<dbReference type="Proteomes" id="UP001140076">
    <property type="component" value="Unassembled WGS sequence"/>
</dbReference>
<name>A0A9X3NJ35_9ACTN</name>
<organism evidence="3 4">
    <name type="scientific">Streptomonospora mangrovi</name>
    <dbReference type="NCBI Taxonomy" id="2883123"/>
    <lineage>
        <taxon>Bacteria</taxon>
        <taxon>Bacillati</taxon>
        <taxon>Actinomycetota</taxon>
        <taxon>Actinomycetes</taxon>
        <taxon>Streptosporangiales</taxon>
        <taxon>Nocardiopsidaceae</taxon>
        <taxon>Streptomonospora</taxon>
    </lineage>
</organism>
<dbReference type="EMBL" id="JAJAQC010000015">
    <property type="protein sequence ID" value="MDA0564784.1"/>
    <property type="molecule type" value="Genomic_DNA"/>
</dbReference>
<keyword evidence="4" id="KW-1185">Reference proteome</keyword>
<comment type="caution">
    <text evidence="3">The sequence shown here is derived from an EMBL/GenBank/DDBJ whole genome shotgun (WGS) entry which is preliminary data.</text>
</comment>
<dbReference type="AlphaFoldDB" id="A0A9X3NJ35"/>
<proteinExistence type="predicted"/>
<dbReference type="PANTHER" id="PTHR30097:SF4">
    <property type="entry name" value="SLR6042 PROTEIN"/>
    <property type="match status" value="1"/>
</dbReference>
<gene>
    <name evidence="3" type="ORF">LG943_10680</name>
</gene>
<dbReference type="Gene3D" id="2.40.420.20">
    <property type="match status" value="1"/>
</dbReference>